<reference evidence="1 2" key="1">
    <citation type="journal article" date="2022" name="Res Sq">
        <title>Evolution of multicellular longitudinally dividing oral cavity symbionts (Neisseriaceae).</title>
        <authorList>
            <person name="Nyongesa S."/>
            <person name="Weber P."/>
            <person name="Bernet E."/>
            <person name="Pullido F."/>
            <person name="Nieckarz M."/>
            <person name="Delaby M."/>
            <person name="Nieves C."/>
            <person name="Viehboeck T."/>
            <person name="Krause N."/>
            <person name="Rivera-Millot A."/>
            <person name="Nakamura A."/>
            <person name="Vischer N."/>
            <person name="VanNieuwenhze M."/>
            <person name="Brun Y."/>
            <person name="Cava F."/>
            <person name="Bulgheresi S."/>
            <person name="Veyrier F."/>
        </authorList>
    </citation>
    <scope>NUCLEOTIDE SEQUENCE [LARGE SCALE GENOMIC DNA]</scope>
    <source>
        <strain evidence="1 2">SN4</strain>
    </source>
</reference>
<accession>A0ABY4DYT3</accession>
<dbReference type="RefSeq" id="WP_187119865.1">
    <property type="nucleotide sequence ID" value="NZ_CABKVG010000010.1"/>
</dbReference>
<keyword evidence="2" id="KW-1185">Reference proteome</keyword>
<evidence type="ECO:0008006" key="3">
    <source>
        <dbReference type="Google" id="ProtNLM"/>
    </source>
</evidence>
<proteinExistence type="predicted"/>
<dbReference type="EMBL" id="CP091511">
    <property type="protein sequence ID" value="UOO88689.1"/>
    <property type="molecule type" value="Genomic_DNA"/>
</dbReference>
<dbReference type="Proteomes" id="UP000832011">
    <property type="component" value="Chromosome"/>
</dbReference>
<organism evidence="1 2">
    <name type="scientific">Vitreoscilla massiliensis</name>
    <dbReference type="NCBI Taxonomy" id="1689272"/>
    <lineage>
        <taxon>Bacteria</taxon>
        <taxon>Pseudomonadati</taxon>
        <taxon>Pseudomonadota</taxon>
        <taxon>Betaproteobacteria</taxon>
        <taxon>Neisseriales</taxon>
        <taxon>Neisseriaceae</taxon>
        <taxon>Vitreoscilla</taxon>
    </lineage>
</organism>
<gene>
    <name evidence="1" type="ORF">LVJ82_14650</name>
</gene>
<evidence type="ECO:0000313" key="2">
    <source>
        <dbReference type="Proteomes" id="UP000832011"/>
    </source>
</evidence>
<sequence length="144" mass="16488">MQIETDNREAEFYLASLALGILYGMQQGVIHPEAGIWSLGRPVFSDAVLASPYLSLRLKEVIGRFDEIDFWDYQSENQQQMLAEMVDNTLSCLTDTISKDMTYWARLSMAPLEAVDEQEHLEQIRHGFVKKSRRGKFKKAKPAS</sequence>
<name>A0ABY4DYT3_9NEIS</name>
<evidence type="ECO:0000313" key="1">
    <source>
        <dbReference type="EMBL" id="UOO88689.1"/>
    </source>
</evidence>
<protein>
    <recommendedName>
        <fullName evidence="3">Antitoxin SocA-like Panacea domain-containing protein</fullName>
    </recommendedName>
</protein>